<proteinExistence type="predicted"/>
<name>A0A3P9QG20_POERE</name>
<evidence type="ECO:0000313" key="3">
    <source>
        <dbReference type="Proteomes" id="UP000242638"/>
    </source>
</evidence>
<reference evidence="2" key="2">
    <citation type="submission" date="2025-08" db="UniProtKB">
        <authorList>
            <consortium name="Ensembl"/>
        </authorList>
    </citation>
    <scope>IDENTIFICATION</scope>
    <source>
        <strain evidence="2">Guanapo</strain>
    </source>
</reference>
<feature type="compositionally biased region" description="Basic and acidic residues" evidence="1">
    <location>
        <begin position="312"/>
        <end position="324"/>
    </location>
</feature>
<dbReference type="PANTHER" id="PTHR38654:SF1">
    <property type="entry name" value="BUCKY BALL"/>
    <property type="match status" value="1"/>
</dbReference>
<reference evidence="3" key="1">
    <citation type="submission" date="2013-11" db="EMBL/GenBank/DDBJ databases">
        <title>The genomic landscape of the Guanapo guppy.</title>
        <authorList>
            <person name="Kuenstner A."/>
            <person name="Dreyer C."/>
        </authorList>
    </citation>
    <scope>NUCLEOTIDE SEQUENCE</scope>
    <source>
        <strain evidence="3">Guanapo</strain>
    </source>
</reference>
<evidence type="ECO:0000256" key="1">
    <source>
        <dbReference type="SAM" id="MobiDB-lite"/>
    </source>
</evidence>
<feature type="compositionally biased region" description="Polar residues" evidence="1">
    <location>
        <begin position="226"/>
        <end position="236"/>
    </location>
</feature>
<feature type="compositionally biased region" description="Acidic residues" evidence="1">
    <location>
        <begin position="336"/>
        <end position="349"/>
    </location>
</feature>
<accession>A0A3P9QG20</accession>
<feature type="region of interest" description="Disordered" evidence="1">
    <location>
        <begin position="312"/>
        <end position="349"/>
    </location>
</feature>
<feature type="region of interest" description="Disordered" evidence="1">
    <location>
        <begin position="799"/>
        <end position="819"/>
    </location>
</feature>
<dbReference type="AlphaFoldDB" id="A0A3P9QG20"/>
<evidence type="ECO:0000313" key="2">
    <source>
        <dbReference type="Ensembl" id="ENSPREP00000033081.1"/>
    </source>
</evidence>
<sequence length="819" mass="92742">MFSSPSHVGATLSPGNNLNSQVIRVSLCSDMEAATPNFQHSFGLGPRGPNLNPKLGPEPAAPGPPRPEEQHHKPFFYIQPSQPYLPMQSLQWPVAMPMAYNPYYGYPGLGLGLPMMPHYQPNPYMEPPGFVVPHTHLHLMDYRRMLNPQYYHTMAYHARRFRYQHNSASKEMTSSEVQTEPLLSVHKTSTPRSSSISTDNATTGQLQSQAFTVQTEEYPSELQEKAPSSKTGMPSNGSFVIQTEEVRIECCATPVGLQLLHAQEAAEMSHSFSQDLVQCSSPIQSDIPQDEGLDLQADQSEQELNVCPDILLDEKPDSGEKSLSLEDPMNQMDPVTENESEETSTDEDLSVISESFHLKVVQVPFDPTYLDELRKIESTVWSAEESFVTSPVQNSFMKASNKTLNASTEELVMLTQEVPTEEITEMEIPALTEVELEELVPSVEMSEANVYPATDASPLPELTNTAEETLSTNILLPDNSPLDSDREHHQLETTNDQDHQDTSFESLPAYLPSTSWISDFNHGYYSKKIPLAPMKQNRPSNLHSLDVSKRRRKLNMDYKEQPNVRKSKERYKPKGKVDRQSLSDHECCLSRNFNENMLNSRWSNNERLCTRCTAKRRISTSPSSVCEGRSLKRKAVPFQEWNDVLLPTCEACKSHTKRQLMRKDSSPDLCSPNYGHDTECDSSGNSSCRTGQDFKRPLAPRQMATKSPVTIHTRLRQSNCKHDDLQNQSVGWERLRRCPHGNTIREIDENCDAPTSHEEKWSNLDQMYLTHKRQTAEKSWRDATLNTYNGRFLKEATSHFNHKKTQPQSQGICTKETRC</sequence>
<dbReference type="Proteomes" id="UP000242638">
    <property type="component" value="Unassembled WGS sequence"/>
</dbReference>
<keyword evidence="3" id="KW-1185">Reference proteome</keyword>
<dbReference type="Bgee" id="ENSPREG00000022422">
    <property type="expression patterns" value="Expressed in head"/>
</dbReference>
<dbReference type="STRING" id="8081.ENSPREP00000033081"/>
<dbReference type="PANTHER" id="PTHR38654">
    <property type="entry name" value="BUCKY BALL-RELATED"/>
    <property type="match status" value="1"/>
</dbReference>
<feature type="compositionally biased region" description="Polar residues" evidence="1">
    <location>
        <begin position="186"/>
        <end position="217"/>
    </location>
</feature>
<dbReference type="GeneTree" id="ENSGT00940000168188"/>
<reference evidence="2" key="3">
    <citation type="submission" date="2025-09" db="UniProtKB">
        <authorList>
            <consortium name="Ensembl"/>
        </authorList>
    </citation>
    <scope>IDENTIFICATION</scope>
    <source>
        <strain evidence="2">Guanapo</strain>
    </source>
</reference>
<feature type="compositionally biased region" description="Polar residues" evidence="1">
    <location>
        <begin position="169"/>
        <end position="178"/>
    </location>
</feature>
<feature type="region of interest" description="Disordered" evidence="1">
    <location>
        <begin position="39"/>
        <end position="72"/>
    </location>
</feature>
<feature type="compositionally biased region" description="Basic and acidic residues" evidence="1">
    <location>
        <begin position="483"/>
        <end position="502"/>
    </location>
</feature>
<feature type="region of interest" description="Disordered" evidence="1">
    <location>
        <begin position="475"/>
        <end position="503"/>
    </location>
</feature>
<dbReference type="InterPro" id="IPR053309">
    <property type="entry name" value="Balbiani_Body_Formation"/>
</dbReference>
<dbReference type="Ensembl" id="ENSPRET00000033458.1">
    <property type="protein sequence ID" value="ENSPREP00000033081.1"/>
    <property type="gene ID" value="ENSPREG00000022422.1"/>
</dbReference>
<dbReference type="OMA" id="LPTCEAC"/>
<organism evidence="2 3">
    <name type="scientific">Poecilia reticulata</name>
    <name type="common">Guppy</name>
    <name type="synonym">Acanthophacelus reticulatus</name>
    <dbReference type="NCBI Taxonomy" id="8081"/>
    <lineage>
        <taxon>Eukaryota</taxon>
        <taxon>Metazoa</taxon>
        <taxon>Chordata</taxon>
        <taxon>Craniata</taxon>
        <taxon>Vertebrata</taxon>
        <taxon>Euteleostomi</taxon>
        <taxon>Actinopterygii</taxon>
        <taxon>Neopterygii</taxon>
        <taxon>Teleostei</taxon>
        <taxon>Neoteleostei</taxon>
        <taxon>Acanthomorphata</taxon>
        <taxon>Ovalentaria</taxon>
        <taxon>Atherinomorphae</taxon>
        <taxon>Cyprinodontiformes</taxon>
        <taxon>Poeciliidae</taxon>
        <taxon>Poeciliinae</taxon>
        <taxon>Poecilia</taxon>
    </lineage>
</organism>
<protein>
    <submittedName>
        <fullName evidence="2">Uncharacterized LOC103456706</fullName>
    </submittedName>
</protein>
<feature type="region of interest" description="Disordered" evidence="1">
    <location>
        <begin position="169"/>
        <end position="236"/>
    </location>
</feature>